<evidence type="ECO:0000256" key="1">
    <source>
        <dbReference type="ARBA" id="ARBA00005189"/>
    </source>
</evidence>
<evidence type="ECO:0000313" key="6">
    <source>
        <dbReference type="Proteomes" id="UP000182737"/>
    </source>
</evidence>
<organism evidence="5 6">
    <name type="scientific">Treponema bryantii</name>
    <dbReference type="NCBI Taxonomy" id="163"/>
    <lineage>
        <taxon>Bacteria</taxon>
        <taxon>Pseudomonadati</taxon>
        <taxon>Spirochaetota</taxon>
        <taxon>Spirochaetia</taxon>
        <taxon>Spirochaetales</taxon>
        <taxon>Treponemataceae</taxon>
        <taxon>Treponema</taxon>
    </lineage>
</organism>
<gene>
    <name evidence="5" type="ORF">SAMN04487775_104148</name>
</gene>
<dbReference type="GO" id="GO:0003841">
    <property type="term" value="F:1-acylglycerol-3-phosphate O-acyltransferase activity"/>
    <property type="evidence" value="ECO:0007669"/>
    <property type="project" value="TreeGrafter"/>
</dbReference>
<protein>
    <submittedName>
        <fullName evidence="5">1-acyl-sn-glycerol-3-phosphate acyltransferase</fullName>
    </submittedName>
</protein>
<dbReference type="SUPFAM" id="SSF69593">
    <property type="entry name" value="Glycerol-3-phosphate (1)-acyltransferase"/>
    <property type="match status" value="1"/>
</dbReference>
<evidence type="ECO:0000256" key="3">
    <source>
        <dbReference type="ARBA" id="ARBA00023315"/>
    </source>
</evidence>
<feature type="domain" description="Phospholipid/glycerol acyltransferase" evidence="4">
    <location>
        <begin position="73"/>
        <end position="192"/>
    </location>
</feature>
<dbReference type="OrthoDB" id="9803035at2"/>
<dbReference type="Proteomes" id="UP000182737">
    <property type="component" value="Unassembled WGS sequence"/>
</dbReference>
<evidence type="ECO:0000256" key="2">
    <source>
        <dbReference type="ARBA" id="ARBA00022679"/>
    </source>
</evidence>
<evidence type="ECO:0000259" key="4">
    <source>
        <dbReference type="SMART" id="SM00563"/>
    </source>
</evidence>
<evidence type="ECO:0000313" key="5">
    <source>
        <dbReference type="EMBL" id="SFI68994.1"/>
    </source>
</evidence>
<comment type="pathway">
    <text evidence="1">Lipid metabolism.</text>
</comment>
<reference evidence="6" key="1">
    <citation type="submission" date="2016-10" db="EMBL/GenBank/DDBJ databases">
        <authorList>
            <person name="Varghese N."/>
            <person name="Submissions S."/>
        </authorList>
    </citation>
    <scope>NUCLEOTIDE SEQUENCE [LARGE SCALE GENOMIC DNA]</scope>
    <source>
        <strain evidence="6">XBD1002</strain>
    </source>
</reference>
<dbReference type="CDD" id="cd07989">
    <property type="entry name" value="LPLAT_AGPAT-like"/>
    <property type="match status" value="1"/>
</dbReference>
<name>A0A1I3K9B9_9SPIR</name>
<dbReference type="GO" id="GO:0006654">
    <property type="term" value="P:phosphatidic acid biosynthetic process"/>
    <property type="evidence" value="ECO:0007669"/>
    <property type="project" value="TreeGrafter"/>
</dbReference>
<dbReference type="Pfam" id="PF01553">
    <property type="entry name" value="Acyltransferase"/>
    <property type="match status" value="1"/>
</dbReference>
<accession>A0A1I3K9B9</accession>
<dbReference type="SMART" id="SM00563">
    <property type="entry name" value="PlsC"/>
    <property type="match status" value="1"/>
</dbReference>
<dbReference type="PANTHER" id="PTHR10434:SF11">
    <property type="entry name" value="1-ACYL-SN-GLYCEROL-3-PHOSPHATE ACYLTRANSFERASE"/>
    <property type="match status" value="1"/>
</dbReference>
<dbReference type="InterPro" id="IPR002123">
    <property type="entry name" value="Plipid/glycerol_acylTrfase"/>
</dbReference>
<keyword evidence="6" id="KW-1185">Reference proteome</keyword>
<keyword evidence="3 5" id="KW-0012">Acyltransferase</keyword>
<dbReference type="EMBL" id="FORI01000004">
    <property type="protein sequence ID" value="SFI68994.1"/>
    <property type="molecule type" value="Genomic_DNA"/>
</dbReference>
<dbReference type="AlphaFoldDB" id="A0A1I3K9B9"/>
<sequence>MSHFLTILCLFSMVIPASIANIFAYPISRKLSVRISDYIVNVLARRLFAICYTYRHFHFWGYDDKKDTLPENFILISNHQSLLDIPVFMNFLRDREMRFIAKDTLGRHIPLVSEMLRAQEHCLVPRKAKPMEAMRYISDFGKRVVERKQIPILFPEGSRTRNGDVGKFFSAGFRQLSESTGLPVVVCALDGGWQLRDLRKLVTNLKNGCYRVKILRIYDSPKTKEDCNQILEESRTLMQQQIEYWRQLPTNKK</sequence>
<dbReference type="PANTHER" id="PTHR10434">
    <property type="entry name" value="1-ACYL-SN-GLYCEROL-3-PHOSPHATE ACYLTRANSFERASE"/>
    <property type="match status" value="1"/>
</dbReference>
<keyword evidence="2 5" id="KW-0808">Transferase</keyword>
<proteinExistence type="predicted"/>